<sequence length="108" mass="11904">MSSSVISITDTEFETEVLKAAQPVLVYFWAAWCGPCRLVSPTVQAAADTYGDRLKVVKMESDPNPETVAKYKVEGLPALRLFKDSEVIESHEGAIGKQTLMSMLETHL</sequence>
<dbReference type="PANTHER" id="PTHR45663:SF11">
    <property type="entry name" value="GEO12009P1"/>
    <property type="match status" value="1"/>
</dbReference>
<dbReference type="PROSITE" id="PS00194">
    <property type="entry name" value="THIOREDOXIN_1"/>
    <property type="match status" value="1"/>
</dbReference>
<dbReference type="InterPro" id="IPR036249">
    <property type="entry name" value="Thioredoxin-like_sf"/>
</dbReference>
<dbReference type="EMBL" id="JAMPKK010000037">
    <property type="protein sequence ID" value="MEP0866099.1"/>
    <property type="molecule type" value="Genomic_DNA"/>
</dbReference>
<evidence type="ECO:0000313" key="9">
    <source>
        <dbReference type="Proteomes" id="UP001442494"/>
    </source>
</evidence>
<keyword evidence="3" id="KW-0249">Electron transport</keyword>
<dbReference type="PRINTS" id="PR00421">
    <property type="entry name" value="THIOREDOXIN"/>
</dbReference>
<keyword evidence="5" id="KW-0676">Redox-active center</keyword>
<comment type="caution">
    <text evidence="8">The sequence shown here is derived from an EMBL/GenBank/DDBJ whole genome shotgun (WGS) entry which is preliminary data.</text>
</comment>
<dbReference type="InterPro" id="IPR013766">
    <property type="entry name" value="Thioredoxin_domain"/>
</dbReference>
<dbReference type="InterPro" id="IPR005746">
    <property type="entry name" value="Thioredoxin"/>
</dbReference>
<dbReference type="RefSeq" id="WP_190423718.1">
    <property type="nucleotide sequence ID" value="NZ_JAMPKK010000037.1"/>
</dbReference>
<feature type="domain" description="Thioredoxin" evidence="7">
    <location>
        <begin position="1"/>
        <end position="108"/>
    </location>
</feature>
<proteinExistence type="inferred from homology"/>
<gene>
    <name evidence="8" type="ORF">NDI37_16665</name>
</gene>
<name>A0ABV0JRJ7_9CYAN</name>
<reference evidence="8 9" key="1">
    <citation type="submission" date="2022-04" db="EMBL/GenBank/DDBJ databases">
        <title>Positive selection, recombination, and allopatry shape intraspecific diversity of widespread and dominant cyanobacteria.</title>
        <authorList>
            <person name="Wei J."/>
            <person name="Shu W."/>
            <person name="Hu C."/>
        </authorList>
    </citation>
    <scope>NUCLEOTIDE SEQUENCE [LARGE SCALE GENOMIC DNA]</scope>
    <source>
        <strain evidence="8 9">GB2-A5</strain>
    </source>
</reference>
<evidence type="ECO:0000256" key="2">
    <source>
        <dbReference type="ARBA" id="ARBA00022448"/>
    </source>
</evidence>
<dbReference type="Pfam" id="PF00085">
    <property type="entry name" value="Thioredoxin"/>
    <property type="match status" value="1"/>
</dbReference>
<comment type="similarity">
    <text evidence="1 6">Belongs to the thioredoxin family.</text>
</comment>
<evidence type="ECO:0000256" key="5">
    <source>
        <dbReference type="ARBA" id="ARBA00023284"/>
    </source>
</evidence>
<keyword evidence="2" id="KW-0813">Transport</keyword>
<dbReference type="InterPro" id="IPR017937">
    <property type="entry name" value="Thioredoxin_CS"/>
</dbReference>
<evidence type="ECO:0000256" key="1">
    <source>
        <dbReference type="ARBA" id="ARBA00008987"/>
    </source>
</evidence>
<evidence type="ECO:0000259" key="7">
    <source>
        <dbReference type="PROSITE" id="PS51352"/>
    </source>
</evidence>
<dbReference type="CDD" id="cd02947">
    <property type="entry name" value="TRX_family"/>
    <property type="match status" value="1"/>
</dbReference>
<organism evidence="8 9">
    <name type="scientific">Funiculus sociatus GB2-A5</name>
    <dbReference type="NCBI Taxonomy" id="2933946"/>
    <lineage>
        <taxon>Bacteria</taxon>
        <taxon>Bacillati</taxon>
        <taxon>Cyanobacteriota</taxon>
        <taxon>Cyanophyceae</taxon>
        <taxon>Coleofasciculales</taxon>
        <taxon>Coleofasciculaceae</taxon>
        <taxon>Funiculus</taxon>
    </lineage>
</organism>
<protein>
    <recommendedName>
        <fullName evidence="6">Thioredoxin</fullName>
    </recommendedName>
</protein>
<evidence type="ECO:0000256" key="4">
    <source>
        <dbReference type="ARBA" id="ARBA00023157"/>
    </source>
</evidence>
<evidence type="ECO:0000256" key="6">
    <source>
        <dbReference type="PIRNR" id="PIRNR000077"/>
    </source>
</evidence>
<keyword evidence="4" id="KW-1015">Disulfide bond</keyword>
<dbReference type="PIRSF" id="PIRSF000077">
    <property type="entry name" value="Thioredoxin"/>
    <property type="match status" value="1"/>
</dbReference>
<evidence type="ECO:0000256" key="3">
    <source>
        <dbReference type="ARBA" id="ARBA00022982"/>
    </source>
</evidence>
<dbReference type="Proteomes" id="UP001442494">
    <property type="component" value="Unassembled WGS sequence"/>
</dbReference>
<keyword evidence="9" id="KW-1185">Reference proteome</keyword>
<dbReference type="PANTHER" id="PTHR45663">
    <property type="entry name" value="GEO12009P1"/>
    <property type="match status" value="1"/>
</dbReference>
<accession>A0ABV0JRJ7</accession>
<dbReference type="PROSITE" id="PS51352">
    <property type="entry name" value="THIOREDOXIN_2"/>
    <property type="match status" value="1"/>
</dbReference>
<evidence type="ECO:0000313" key="8">
    <source>
        <dbReference type="EMBL" id="MEP0866099.1"/>
    </source>
</evidence>
<dbReference type="SUPFAM" id="SSF52833">
    <property type="entry name" value="Thioredoxin-like"/>
    <property type="match status" value="1"/>
</dbReference>
<dbReference type="Gene3D" id="3.40.30.10">
    <property type="entry name" value="Glutaredoxin"/>
    <property type="match status" value="1"/>
</dbReference>